<dbReference type="Proteomes" id="UP001218188">
    <property type="component" value="Unassembled WGS sequence"/>
</dbReference>
<feature type="chain" id="PRO_5041897454" description="Cyanovirin-N domain-containing protein" evidence="1">
    <location>
        <begin position="22"/>
        <end position="176"/>
    </location>
</feature>
<evidence type="ECO:0000313" key="4">
    <source>
        <dbReference type="Proteomes" id="UP001218188"/>
    </source>
</evidence>
<feature type="domain" description="Cyanovirin-N" evidence="2">
    <location>
        <begin position="72"/>
        <end position="176"/>
    </location>
</feature>
<sequence>MQFNVLSAFIVASVTFSHVQAAAVNGTTTIAAPAHGATTAAASAPVNGTTAAAPAAMGAVKGDSLEPVPLTGAGNSCDLWRIIDNTNVAAVCTDSNGVGIQGSEISLGACINNNNGHLSCKVGGGADQSCTFFDIVQSNGNVFIDAECNTNDGGFIDTLDFNLNNCFSNTNGILTC</sequence>
<dbReference type="SMART" id="SM01111">
    <property type="entry name" value="CVNH"/>
    <property type="match status" value="1"/>
</dbReference>
<dbReference type="EMBL" id="JARJCM010000062">
    <property type="protein sequence ID" value="KAJ7033849.1"/>
    <property type="molecule type" value="Genomic_DNA"/>
</dbReference>
<comment type="caution">
    <text evidence="3">The sequence shown here is derived from an EMBL/GenBank/DDBJ whole genome shotgun (WGS) entry which is preliminary data.</text>
</comment>
<name>A0AAD6X6D9_9AGAR</name>
<keyword evidence="4" id="KW-1185">Reference proteome</keyword>
<evidence type="ECO:0000313" key="3">
    <source>
        <dbReference type="EMBL" id="KAJ7033849.1"/>
    </source>
</evidence>
<evidence type="ECO:0000256" key="1">
    <source>
        <dbReference type="SAM" id="SignalP"/>
    </source>
</evidence>
<gene>
    <name evidence="3" type="ORF">C8F04DRAFT_1352777</name>
</gene>
<dbReference type="InterPro" id="IPR036673">
    <property type="entry name" value="Cyanovirin-N_sf"/>
</dbReference>
<protein>
    <recommendedName>
        <fullName evidence="2">Cyanovirin-N domain-containing protein</fullName>
    </recommendedName>
</protein>
<dbReference type="SUPFAM" id="SSF51322">
    <property type="entry name" value="Cyanovirin-N"/>
    <property type="match status" value="1"/>
</dbReference>
<reference evidence="3" key="1">
    <citation type="submission" date="2023-03" db="EMBL/GenBank/DDBJ databases">
        <title>Massive genome expansion in bonnet fungi (Mycena s.s.) driven by repeated elements and novel gene families across ecological guilds.</title>
        <authorList>
            <consortium name="Lawrence Berkeley National Laboratory"/>
            <person name="Harder C.B."/>
            <person name="Miyauchi S."/>
            <person name="Viragh M."/>
            <person name="Kuo A."/>
            <person name="Thoen E."/>
            <person name="Andreopoulos B."/>
            <person name="Lu D."/>
            <person name="Skrede I."/>
            <person name="Drula E."/>
            <person name="Henrissat B."/>
            <person name="Morin E."/>
            <person name="Kohler A."/>
            <person name="Barry K."/>
            <person name="LaButti K."/>
            <person name="Morin E."/>
            <person name="Salamov A."/>
            <person name="Lipzen A."/>
            <person name="Mereny Z."/>
            <person name="Hegedus B."/>
            <person name="Baldrian P."/>
            <person name="Stursova M."/>
            <person name="Weitz H."/>
            <person name="Taylor A."/>
            <person name="Grigoriev I.V."/>
            <person name="Nagy L.G."/>
            <person name="Martin F."/>
            <person name="Kauserud H."/>
        </authorList>
    </citation>
    <scope>NUCLEOTIDE SEQUENCE</scope>
    <source>
        <strain evidence="3">CBHHK200</strain>
    </source>
</reference>
<organism evidence="3 4">
    <name type="scientific">Mycena alexandri</name>
    <dbReference type="NCBI Taxonomy" id="1745969"/>
    <lineage>
        <taxon>Eukaryota</taxon>
        <taxon>Fungi</taxon>
        <taxon>Dikarya</taxon>
        <taxon>Basidiomycota</taxon>
        <taxon>Agaricomycotina</taxon>
        <taxon>Agaricomycetes</taxon>
        <taxon>Agaricomycetidae</taxon>
        <taxon>Agaricales</taxon>
        <taxon>Marasmiineae</taxon>
        <taxon>Mycenaceae</taxon>
        <taxon>Mycena</taxon>
    </lineage>
</organism>
<feature type="signal peptide" evidence="1">
    <location>
        <begin position="1"/>
        <end position="21"/>
    </location>
</feature>
<dbReference type="Gene3D" id="2.30.60.10">
    <property type="entry name" value="Cyanovirin-N"/>
    <property type="match status" value="1"/>
</dbReference>
<accession>A0AAD6X6D9</accession>
<evidence type="ECO:0000259" key="2">
    <source>
        <dbReference type="SMART" id="SM01111"/>
    </source>
</evidence>
<keyword evidence="1" id="KW-0732">Signal</keyword>
<dbReference type="InterPro" id="IPR011058">
    <property type="entry name" value="Cyanovirin-N"/>
</dbReference>
<dbReference type="Pfam" id="PF08881">
    <property type="entry name" value="CVNH"/>
    <property type="match status" value="1"/>
</dbReference>
<proteinExistence type="predicted"/>
<dbReference type="AlphaFoldDB" id="A0AAD6X6D9"/>